<feature type="region of interest" description="Disordered" evidence="1">
    <location>
        <begin position="141"/>
        <end position="164"/>
    </location>
</feature>
<evidence type="ECO:0000256" key="1">
    <source>
        <dbReference type="SAM" id="MobiDB-lite"/>
    </source>
</evidence>
<dbReference type="Proteomes" id="UP001231370">
    <property type="component" value="Unassembled WGS sequence"/>
</dbReference>
<feature type="compositionally biased region" description="Polar residues" evidence="1">
    <location>
        <begin position="204"/>
        <end position="233"/>
    </location>
</feature>
<protein>
    <submittedName>
        <fullName evidence="3">Uncharacterized protein</fullName>
    </submittedName>
</protein>
<accession>A0ABT7BEL3</accession>
<organism evidence="3 4">
    <name type="scientific">Roseofilum halophilum BLCC-M91</name>
    <dbReference type="NCBI Taxonomy" id="3022259"/>
    <lineage>
        <taxon>Bacteria</taxon>
        <taxon>Bacillati</taxon>
        <taxon>Cyanobacteriota</taxon>
        <taxon>Cyanophyceae</taxon>
        <taxon>Desertifilales</taxon>
        <taxon>Desertifilaceae</taxon>
        <taxon>Roseofilum</taxon>
        <taxon>Roseofilum halophilum</taxon>
    </lineage>
</organism>
<keyword evidence="2" id="KW-1133">Transmembrane helix</keyword>
<evidence type="ECO:0000256" key="2">
    <source>
        <dbReference type="SAM" id="Phobius"/>
    </source>
</evidence>
<evidence type="ECO:0000313" key="3">
    <source>
        <dbReference type="EMBL" id="MDJ1177616.1"/>
    </source>
</evidence>
<feature type="region of interest" description="Disordered" evidence="1">
    <location>
        <begin position="204"/>
        <end position="234"/>
    </location>
</feature>
<feature type="transmembrane region" description="Helical" evidence="2">
    <location>
        <begin position="175"/>
        <end position="196"/>
    </location>
</feature>
<reference evidence="3 4" key="1">
    <citation type="submission" date="2023-01" db="EMBL/GenBank/DDBJ databases">
        <title>Novel diversity within Roseofilum (Cyanobacteria; Desertifilaceae) from marine benthic mats with descriptions of four novel species.</title>
        <authorList>
            <person name="Wang Y."/>
            <person name="Berthold D.E."/>
            <person name="Hu J."/>
            <person name="Lefler F.W."/>
            <person name="Laughinghouse H.D. IV."/>
        </authorList>
    </citation>
    <scope>NUCLEOTIDE SEQUENCE [LARGE SCALE GENOMIC DNA]</scope>
    <source>
        <strain evidence="3 4">BLCC-M91</strain>
    </source>
</reference>
<keyword evidence="2" id="KW-0472">Membrane</keyword>
<keyword evidence="4" id="KW-1185">Reference proteome</keyword>
<evidence type="ECO:0000313" key="4">
    <source>
        <dbReference type="Proteomes" id="UP001231370"/>
    </source>
</evidence>
<gene>
    <name evidence="3" type="ORF">PJF56_01945</name>
</gene>
<dbReference type="RefSeq" id="WP_283760946.1">
    <property type="nucleotide sequence ID" value="NZ_JAQPOK010000013.1"/>
</dbReference>
<proteinExistence type="predicted"/>
<dbReference type="EMBL" id="JAQPOK010000013">
    <property type="protein sequence ID" value="MDJ1177616.1"/>
    <property type="molecule type" value="Genomic_DNA"/>
</dbReference>
<comment type="caution">
    <text evidence="3">The sequence shown here is derived from an EMBL/GenBank/DDBJ whole genome shotgun (WGS) entry which is preliminary data.</text>
</comment>
<keyword evidence="2" id="KW-0812">Transmembrane</keyword>
<name>A0ABT7BEL3_9CYAN</name>
<sequence>MKNNIFDAPPGFTPKGQRVDPMDDIFQQARQGSVAAIIQVLNEKLANSGIRTRAVLDRGILQLLCEAEQERQLEQTPLVEKVTSILEAIAPRNIRRVNINSRLVREQQLLWLEEIQQDPEGQLLWSELIVLKKPGLLQQWSNHQQAQSPRKRKTPLPNYTPSQLTREQRQFRRGIIGGAIFSSVLVLAGLWVMSWWRTPNDSNAQNQPVLESAPSASPETNAPETPNAATSTPAADPFTQAVRLAQAAANEGLTAQTEAEWLALAEKWQEASNLMAQVAASDDRYQIAQDRTVRYQENSQAAQREAEKLR</sequence>